<evidence type="ECO:0000256" key="8">
    <source>
        <dbReference type="ARBA" id="ARBA00023002"/>
    </source>
</evidence>
<sequence length="359" mass="39863">MKRLGLNMATFAFGSIPVLIVCIVALANLRRLSTLGEGMKGHCKTYLNSRLYVEVEILASIAGIVILSAMIIDPIINTVVDHKLMKMVRYGANQVSQSIRSWHGRLSRRSVALGKENNEENNSTTVNNENDEHVKNSDEESKPNEPSTVTIKDVENESEDSGNASDSAKSDSKSSNSFEMATASGRSSIGSLYRELQVWSRRAFIVNIIGFVVSIYGLYVEIRHEADPKYQASCDISSYISCTRALSHDIGRGFGIVKHILGPDSILNQRNPLFGVFGYSTLAALQLSNSPLLIRLCVIVAITLNAVSAYLTYNLIQMQVICLVCYAIHICNMLFFYFADKRRTIINQIEYENSKKKAL</sequence>
<feature type="transmembrane region" description="Helical" evidence="13">
    <location>
        <begin position="292"/>
        <end position="313"/>
    </location>
</feature>
<keyword evidence="10" id="KW-1015">Disulfide bond</keyword>
<evidence type="ECO:0000256" key="12">
    <source>
        <dbReference type="SAM" id="MobiDB-lite"/>
    </source>
</evidence>
<dbReference type="EMBL" id="LIAE01010705">
    <property type="protein sequence ID" value="PAV56366.1"/>
    <property type="molecule type" value="Genomic_DNA"/>
</dbReference>
<gene>
    <name evidence="15" type="ORF">WR25_15478</name>
</gene>
<dbReference type="EC" id="1.17.4.4" evidence="3"/>
<feature type="region of interest" description="Disordered" evidence="12">
    <location>
        <begin position="111"/>
        <end position="179"/>
    </location>
</feature>
<dbReference type="Proteomes" id="UP000218231">
    <property type="component" value="Unassembled WGS sequence"/>
</dbReference>
<dbReference type="AlphaFoldDB" id="A0A2A2J3L4"/>
<dbReference type="GO" id="GO:0047057">
    <property type="term" value="F:vitamin-K-epoxide reductase (warfarin-sensitive) activity"/>
    <property type="evidence" value="ECO:0007669"/>
    <property type="project" value="UniProtKB-EC"/>
</dbReference>
<keyword evidence="4 13" id="KW-0812">Transmembrane</keyword>
<dbReference type="InterPro" id="IPR042406">
    <property type="entry name" value="VKORC1/VKORC1L1"/>
</dbReference>
<evidence type="ECO:0000259" key="14">
    <source>
        <dbReference type="SMART" id="SM00756"/>
    </source>
</evidence>
<dbReference type="SMART" id="SM00756">
    <property type="entry name" value="VKc"/>
    <property type="match status" value="1"/>
</dbReference>
<dbReference type="GO" id="GO:0048038">
    <property type="term" value="F:quinone binding"/>
    <property type="evidence" value="ECO:0007669"/>
    <property type="project" value="UniProtKB-KW"/>
</dbReference>
<dbReference type="PANTHER" id="PTHR14519">
    <property type="entry name" value="VITAMIN K EPOXIDE REDUCTASE COMPLEX, SUBUNIT 1"/>
    <property type="match status" value="1"/>
</dbReference>
<dbReference type="InterPro" id="IPR038354">
    <property type="entry name" value="VKOR_sf"/>
</dbReference>
<comment type="subcellular location">
    <subcellularLocation>
        <location evidence="1">Endoplasmic reticulum membrane</location>
        <topology evidence="1">Multi-pass membrane protein</topology>
    </subcellularLocation>
</comment>
<evidence type="ECO:0000256" key="5">
    <source>
        <dbReference type="ARBA" id="ARBA00022719"/>
    </source>
</evidence>
<feature type="transmembrane region" description="Helical" evidence="13">
    <location>
        <begin position="57"/>
        <end position="80"/>
    </location>
</feature>
<evidence type="ECO:0000313" key="15">
    <source>
        <dbReference type="EMBL" id="PAV56366.1"/>
    </source>
</evidence>
<comment type="caution">
    <text evidence="15">The sequence shown here is derived from an EMBL/GenBank/DDBJ whole genome shotgun (WGS) entry which is preliminary data.</text>
</comment>
<evidence type="ECO:0000256" key="1">
    <source>
        <dbReference type="ARBA" id="ARBA00004477"/>
    </source>
</evidence>
<dbReference type="InterPro" id="IPR012932">
    <property type="entry name" value="VKOR"/>
</dbReference>
<dbReference type="Pfam" id="PF07884">
    <property type="entry name" value="VKOR"/>
    <property type="match status" value="1"/>
</dbReference>
<keyword evidence="11" id="KW-0676">Redox-active center</keyword>
<feature type="compositionally biased region" description="Basic and acidic residues" evidence="12">
    <location>
        <begin position="130"/>
        <end position="143"/>
    </location>
</feature>
<organism evidence="15 16">
    <name type="scientific">Diploscapter pachys</name>
    <dbReference type="NCBI Taxonomy" id="2018661"/>
    <lineage>
        <taxon>Eukaryota</taxon>
        <taxon>Metazoa</taxon>
        <taxon>Ecdysozoa</taxon>
        <taxon>Nematoda</taxon>
        <taxon>Chromadorea</taxon>
        <taxon>Rhabditida</taxon>
        <taxon>Rhabditina</taxon>
        <taxon>Rhabditomorpha</taxon>
        <taxon>Rhabditoidea</taxon>
        <taxon>Rhabditidae</taxon>
        <taxon>Diploscapter</taxon>
    </lineage>
</organism>
<evidence type="ECO:0000256" key="7">
    <source>
        <dbReference type="ARBA" id="ARBA00022989"/>
    </source>
</evidence>
<accession>A0A2A2J3L4</accession>
<evidence type="ECO:0000256" key="6">
    <source>
        <dbReference type="ARBA" id="ARBA00022824"/>
    </source>
</evidence>
<reference evidence="15 16" key="1">
    <citation type="journal article" date="2017" name="Curr. Biol.">
        <title>Genome architecture and evolution of a unichromosomal asexual nematode.</title>
        <authorList>
            <person name="Fradin H."/>
            <person name="Zegar C."/>
            <person name="Gutwein M."/>
            <person name="Lucas J."/>
            <person name="Kovtun M."/>
            <person name="Corcoran D."/>
            <person name="Baugh L.R."/>
            <person name="Kiontke K."/>
            <person name="Gunsalus K."/>
            <person name="Fitch D.H."/>
            <person name="Piano F."/>
        </authorList>
    </citation>
    <scope>NUCLEOTIDE SEQUENCE [LARGE SCALE GENOMIC DNA]</scope>
    <source>
        <strain evidence="15">PF1309</strain>
    </source>
</reference>
<keyword evidence="5" id="KW-0874">Quinone</keyword>
<keyword evidence="16" id="KW-1185">Reference proteome</keyword>
<protein>
    <recommendedName>
        <fullName evidence="3">vitamin-K-epoxide reductase (warfarin-sensitive)</fullName>
        <ecNumber evidence="3">1.17.4.4</ecNumber>
    </recommendedName>
</protein>
<evidence type="ECO:0000256" key="11">
    <source>
        <dbReference type="ARBA" id="ARBA00023284"/>
    </source>
</evidence>
<feature type="domain" description="Vitamin K epoxide reductase" evidence="14">
    <location>
        <begin position="197"/>
        <end position="343"/>
    </location>
</feature>
<dbReference type="STRING" id="2018661.A0A2A2J3L4"/>
<keyword evidence="6" id="KW-0256">Endoplasmic reticulum</keyword>
<feature type="transmembrane region" description="Helical" evidence="13">
    <location>
        <begin position="320"/>
        <end position="339"/>
    </location>
</feature>
<dbReference type="OrthoDB" id="17010at2759"/>
<keyword evidence="9 13" id="KW-0472">Membrane</keyword>
<feature type="compositionally biased region" description="Low complexity" evidence="12">
    <location>
        <begin position="163"/>
        <end position="177"/>
    </location>
</feature>
<dbReference type="GO" id="GO:0005789">
    <property type="term" value="C:endoplasmic reticulum membrane"/>
    <property type="evidence" value="ECO:0007669"/>
    <property type="project" value="UniProtKB-SubCell"/>
</dbReference>
<comment type="similarity">
    <text evidence="2">Belongs to the VKOR family.</text>
</comment>
<evidence type="ECO:0000256" key="10">
    <source>
        <dbReference type="ARBA" id="ARBA00023157"/>
    </source>
</evidence>
<feature type="transmembrane region" description="Helical" evidence="13">
    <location>
        <begin position="7"/>
        <end position="29"/>
    </location>
</feature>
<evidence type="ECO:0000256" key="4">
    <source>
        <dbReference type="ARBA" id="ARBA00022692"/>
    </source>
</evidence>
<keyword evidence="8" id="KW-0560">Oxidoreductase</keyword>
<evidence type="ECO:0000256" key="2">
    <source>
        <dbReference type="ARBA" id="ARBA00006214"/>
    </source>
</evidence>
<evidence type="ECO:0000256" key="3">
    <source>
        <dbReference type="ARBA" id="ARBA00012278"/>
    </source>
</evidence>
<dbReference type="CDD" id="cd12917">
    <property type="entry name" value="VKOR_euk"/>
    <property type="match status" value="1"/>
</dbReference>
<feature type="transmembrane region" description="Helical" evidence="13">
    <location>
        <begin position="203"/>
        <end position="220"/>
    </location>
</feature>
<dbReference type="GO" id="GO:0042373">
    <property type="term" value="P:vitamin K metabolic process"/>
    <property type="evidence" value="ECO:0007669"/>
    <property type="project" value="InterPro"/>
</dbReference>
<evidence type="ECO:0000256" key="13">
    <source>
        <dbReference type="SAM" id="Phobius"/>
    </source>
</evidence>
<name>A0A2A2J3L4_9BILA</name>
<dbReference type="PANTHER" id="PTHR14519:SF8">
    <property type="entry name" value="VITAMIN K EPOXIDE REDUCTASE COMPLEX SUBUNIT 1"/>
    <property type="match status" value="1"/>
</dbReference>
<proteinExistence type="inferred from homology"/>
<keyword evidence="7 13" id="KW-1133">Transmembrane helix</keyword>
<evidence type="ECO:0000256" key="9">
    <source>
        <dbReference type="ARBA" id="ARBA00023136"/>
    </source>
</evidence>
<dbReference type="Gene3D" id="1.20.1440.130">
    <property type="entry name" value="VKOR domain"/>
    <property type="match status" value="1"/>
</dbReference>
<evidence type="ECO:0000313" key="16">
    <source>
        <dbReference type="Proteomes" id="UP000218231"/>
    </source>
</evidence>